<dbReference type="InterPro" id="IPR009351">
    <property type="entry name" value="AlkZ-like"/>
</dbReference>
<name>A0A7Y9J834_9PSEU</name>
<dbReference type="PANTHER" id="PTHR38479">
    <property type="entry name" value="LMO0824 PROTEIN"/>
    <property type="match status" value="1"/>
</dbReference>
<accession>A0A7Y9J834</accession>
<evidence type="ECO:0008006" key="3">
    <source>
        <dbReference type="Google" id="ProtNLM"/>
    </source>
</evidence>
<dbReference type="RefSeq" id="WP_179796499.1">
    <property type="nucleotide sequence ID" value="NZ_BAABHP010000022.1"/>
</dbReference>
<dbReference type="EMBL" id="JACCBN010000001">
    <property type="protein sequence ID" value="NYD39142.1"/>
    <property type="molecule type" value="Genomic_DNA"/>
</dbReference>
<gene>
    <name evidence="1" type="ORF">BJ983_005244</name>
</gene>
<reference evidence="1 2" key="1">
    <citation type="submission" date="2020-07" db="EMBL/GenBank/DDBJ databases">
        <title>Sequencing the genomes of 1000 actinobacteria strains.</title>
        <authorList>
            <person name="Klenk H.-P."/>
        </authorList>
    </citation>
    <scope>NUCLEOTIDE SEQUENCE [LARGE SCALE GENOMIC DNA]</scope>
    <source>
        <strain evidence="1 2">DSM 45772</strain>
    </source>
</reference>
<dbReference type="Pfam" id="PF06224">
    <property type="entry name" value="AlkZ-like"/>
    <property type="match status" value="1"/>
</dbReference>
<evidence type="ECO:0000313" key="1">
    <source>
        <dbReference type="EMBL" id="NYD39142.1"/>
    </source>
</evidence>
<keyword evidence="2" id="KW-1185">Reference proteome</keyword>
<proteinExistence type="predicted"/>
<organism evidence="1 2">
    <name type="scientific">Actinomycetospora corticicola</name>
    <dbReference type="NCBI Taxonomy" id="663602"/>
    <lineage>
        <taxon>Bacteria</taxon>
        <taxon>Bacillati</taxon>
        <taxon>Actinomycetota</taxon>
        <taxon>Actinomycetes</taxon>
        <taxon>Pseudonocardiales</taxon>
        <taxon>Pseudonocardiaceae</taxon>
        <taxon>Actinomycetospora</taxon>
    </lineage>
</organism>
<dbReference type="AlphaFoldDB" id="A0A7Y9J834"/>
<evidence type="ECO:0000313" key="2">
    <source>
        <dbReference type="Proteomes" id="UP000535890"/>
    </source>
</evidence>
<dbReference type="PANTHER" id="PTHR38479:SF2">
    <property type="entry name" value="WINGED HELIX DNA-BINDING DOMAIN-CONTAINING PROTEIN"/>
    <property type="match status" value="1"/>
</dbReference>
<comment type="caution">
    <text evidence="1">The sequence shown here is derived from an EMBL/GenBank/DDBJ whole genome shotgun (WGS) entry which is preliminary data.</text>
</comment>
<protein>
    <recommendedName>
        <fullName evidence="3">Winged helix DNA-binding protein</fullName>
    </recommendedName>
</protein>
<sequence length="359" mass="37528">MDVTREQAVAFRIGAQGLGRRDAHDAAALLDLGVQHRESSVAVALAARLDGPPAGGVLAWTHRAAPHRHHPADLARWARALRPLSEADAAGRLIWTAEQSAAFGALDAIDRTAQVLSTVATGPMTKGELSTAVSRELPRALQRDCPGCGVWHVFDQLLRLAALPAGLTLDGGRILRALPPDDGWVRPEGPGEVGDVAGLVTAAAGVLGPVSAADLAAWAGTSAGALRPAVEAADLLAVRVDGRRTWVARDRQELLADPPPPPGLRLLPPFDPLLSGRDRALLVPDAGLRRAVWPALGHPGAVLVGTGIVGTWRPRASGTALTLEVTSFDDLPRDLLDEEAERVAAARGLRLRAVGVVDS</sequence>
<dbReference type="Proteomes" id="UP000535890">
    <property type="component" value="Unassembled WGS sequence"/>
</dbReference>